<proteinExistence type="predicted"/>
<keyword evidence="4" id="KW-1185">Reference proteome</keyword>
<dbReference type="EMBL" id="VEPZ02000778">
    <property type="protein sequence ID" value="KAE8720008.1"/>
    <property type="molecule type" value="Genomic_DNA"/>
</dbReference>
<comment type="caution">
    <text evidence="3">The sequence shown here is derived from an EMBL/GenBank/DDBJ whole genome shotgun (WGS) entry which is preliminary data.</text>
</comment>
<accession>A0A6A3BX27</accession>
<evidence type="ECO:0000313" key="3">
    <source>
        <dbReference type="EMBL" id="KAE8720008.1"/>
    </source>
</evidence>
<name>A0A6A3BX27_HIBSY</name>
<dbReference type="Proteomes" id="UP000436088">
    <property type="component" value="Unassembled WGS sequence"/>
</dbReference>
<dbReference type="PROSITE" id="PS50157">
    <property type="entry name" value="ZINC_FINGER_C2H2_2"/>
    <property type="match status" value="1"/>
</dbReference>
<keyword evidence="1" id="KW-0863">Zinc-finger</keyword>
<gene>
    <name evidence="3" type="ORF">F3Y22_tig00109923pilonHSYRG00105</name>
</gene>
<protein>
    <submittedName>
        <fullName evidence="3">Galactose oxidase/kelch repeat superfamily protein</fullName>
    </submittedName>
</protein>
<dbReference type="InterPro" id="IPR013087">
    <property type="entry name" value="Znf_C2H2_type"/>
</dbReference>
<keyword evidence="1" id="KW-0479">Metal-binding</keyword>
<organism evidence="3 4">
    <name type="scientific">Hibiscus syriacus</name>
    <name type="common">Rose of Sharon</name>
    <dbReference type="NCBI Taxonomy" id="106335"/>
    <lineage>
        <taxon>Eukaryota</taxon>
        <taxon>Viridiplantae</taxon>
        <taxon>Streptophyta</taxon>
        <taxon>Embryophyta</taxon>
        <taxon>Tracheophyta</taxon>
        <taxon>Spermatophyta</taxon>
        <taxon>Magnoliopsida</taxon>
        <taxon>eudicotyledons</taxon>
        <taxon>Gunneridae</taxon>
        <taxon>Pentapetalae</taxon>
        <taxon>rosids</taxon>
        <taxon>malvids</taxon>
        <taxon>Malvales</taxon>
        <taxon>Malvaceae</taxon>
        <taxon>Malvoideae</taxon>
        <taxon>Hibiscus</taxon>
    </lineage>
</organism>
<evidence type="ECO:0000256" key="1">
    <source>
        <dbReference type="PROSITE-ProRule" id="PRU00042"/>
    </source>
</evidence>
<evidence type="ECO:0000313" key="4">
    <source>
        <dbReference type="Proteomes" id="UP000436088"/>
    </source>
</evidence>
<keyword evidence="1" id="KW-0862">Zinc</keyword>
<reference evidence="3" key="1">
    <citation type="submission" date="2019-09" db="EMBL/GenBank/DDBJ databases">
        <title>Draft genome information of white flower Hibiscus syriacus.</title>
        <authorList>
            <person name="Kim Y.-M."/>
        </authorList>
    </citation>
    <scope>NUCLEOTIDE SEQUENCE [LARGE SCALE GENOMIC DNA]</scope>
    <source>
        <strain evidence="3">YM2019G1</strain>
    </source>
</reference>
<evidence type="ECO:0000259" key="2">
    <source>
        <dbReference type="PROSITE" id="PS50157"/>
    </source>
</evidence>
<dbReference type="AlphaFoldDB" id="A0A6A3BX27"/>
<dbReference type="PROSITE" id="PS00028">
    <property type="entry name" value="ZINC_FINGER_C2H2_1"/>
    <property type="match status" value="1"/>
</dbReference>
<feature type="domain" description="C2H2-type" evidence="2">
    <location>
        <begin position="13"/>
        <end position="40"/>
    </location>
</feature>
<dbReference type="GO" id="GO:0008270">
    <property type="term" value="F:zinc ion binding"/>
    <property type="evidence" value="ECO:0007669"/>
    <property type="project" value="UniProtKB-KW"/>
</dbReference>
<sequence length="187" mass="20557">MNFLSGSEDADGKKCFYCNKVFENHRALIGHLRVHQENGSSVDLNFPGQPSKFINVNRNHPVPPLNIQQNLAGANSPTSNARALPTIDFCTLFRSNKANQAGRKRSTGGSSSYLVPNGVCQFNTGEFQIIQDGLLPTSRDALKRTQGYTLGKFLNPTLAITNTDLGHLFVTFARSSSILRCGKRWSI</sequence>